<evidence type="ECO:0000313" key="1">
    <source>
        <dbReference type="EMBL" id="EIT72225.1"/>
    </source>
</evidence>
<protein>
    <submittedName>
        <fullName evidence="1">Uncharacterized protein</fullName>
    </submittedName>
</protein>
<proteinExistence type="predicted"/>
<dbReference type="EMBL" id="AKGD01000001">
    <property type="protein sequence ID" value="EIT72225.1"/>
    <property type="molecule type" value="Genomic_DNA"/>
</dbReference>
<evidence type="ECO:0000313" key="2">
    <source>
        <dbReference type="Proteomes" id="UP000003704"/>
    </source>
</evidence>
<accession>I8TE15</accession>
<sequence>MAAQLVLRTVEDCKFEVMEHSRSRAHIDPDDLVFYINLGATRLGVDALRQQLHFSPEKGFNAELLDGRIGTVLGMSVMTERSPEVPDEVRERYRWCVYEVREPANVYGEAVDGSLPL</sequence>
<reference evidence="1 2" key="1">
    <citation type="journal article" date="2012" name="J. Bacteriol.">
        <title>Genome Sequence of n-Alkane-Degrading Hydrocarboniphaga effusa Strain AP103T (ATCC BAA-332T).</title>
        <authorList>
            <person name="Chang H.K."/>
            <person name="Zylstra G.J."/>
            <person name="Chae J.C."/>
        </authorList>
    </citation>
    <scope>NUCLEOTIDE SEQUENCE [LARGE SCALE GENOMIC DNA]</scope>
    <source>
        <strain evidence="1 2">AP103</strain>
    </source>
</reference>
<name>I8TE15_9GAMM</name>
<dbReference type="RefSeq" id="WP_007185305.1">
    <property type="nucleotide sequence ID" value="NZ_AKGD01000001.1"/>
</dbReference>
<dbReference type="Proteomes" id="UP000003704">
    <property type="component" value="Unassembled WGS sequence"/>
</dbReference>
<dbReference type="AlphaFoldDB" id="I8TE15"/>
<gene>
    <name evidence="1" type="ORF">WQQ_23620</name>
</gene>
<comment type="caution">
    <text evidence="1">The sequence shown here is derived from an EMBL/GenBank/DDBJ whole genome shotgun (WGS) entry which is preliminary data.</text>
</comment>
<keyword evidence="2" id="KW-1185">Reference proteome</keyword>
<organism evidence="1 2">
    <name type="scientific">Hydrocarboniphaga effusa AP103</name>
    <dbReference type="NCBI Taxonomy" id="1172194"/>
    <lineage>
        <taxon>Bacteria</taxon>
        <taxon>Pseudomonadati</taxon>
        <taxon>Pseudomonadota</taxon>
        <taxon>Gammaproteobacteria</taxon>
        <taxon>Nevskiales</taxon>
        <taxon>Nevskiaceae</taxon>
        <taxon>Hydrocarboniphaga</taxon>
    </lineage>
</organism>